<gene>
    <name evidence="2" type="ordered locus">Cabther_A0223</name>
</gene>
<name>G2LHT5_CHLTF</name>
<keyword evidence="1" id="KW-1133">Transmembrane helix</keyword>
<organism evidence="2 3">
    <name type="scientific">Chloracidobacterium thermophilum (strain B)</name>
    <dbReference type="NCBI Taxonomy" id="981222"/>
    <lineage>
        <taxon>Bacteria</taxon>
        <taxon>Pseudomonadati</taxon>
        <taxon>Acidobacteriota</taxon>
        <taxon>Terriglobia</taxon>
        <taxon>Terriglobales</taxon>
        <taxon>Acidobacteriaceae</taxon>
        <taxon>Chloracidobacterium</taxon>
    </lineage>
</organism>
<evidence type="ECO:0000313" key="3">
    <source>
        <dbReference type="Proteomes" id="UP000006791"/>
    </source>
</evidence>
<evidence type="ECO:0000313" key="2">
    <source>
        <dbReference type="EMBL" id="AEP10995.1"/>
    </source>
</evidence>
<sequence>MCVQHSGQHKTGWQQGFGSFFLLWLLFDLCVVHLLCPQYAAGELFGCAVPAVVAVPTSGDLAPEDGGVPQLTAVALGGSVTEKGAVAHSCLWNTQSVVESPPFVVPPLHGIPLAAGAHGDDLPVFYARLFPGAIFHPPRHS</sequence>
<dbReference type="RefSeq" id="WP_014098733.1">
    <property type="nucleotide sequence ID" value="NC_016024.1"/>
</dbReference>
<keyword evidence="1" id="KW-0472">Membrane</keyword>
<dbReference type="AlphaFoldDB" id="G2LHT5"/>
<protein>
    <submittedName>
        <fullName evidence="2">Uncharacterized protein</fullName>
    </submittedName>
</protein>
<dbReference type="STRING" id="981222.Cabther_A0223"/>
<proteinExistence type="predicted"/>
<dbReference type="EMBL" id="CP002514">
    <property type="protein sequence ID" value="AEP10995.1"/>
    <property type="molecule type" value="Genomic_DNA"/>
</dbReference>
<keyword evidence="1" id="KW-0812">Transmembrane</keyword>
<evidence type="ECO:0000256" key="1">
    <source>
        <dbReference type="SAM" id="Phobius"/>
    </source>
</evidence>
<dbReference type="HOGENOM" id="CLU_1821945_0_0_0"/>
<dbReference type="Proteomes" id="UP000006791">
    <property type="component" value="Chromosome 1"/>
</dbReference>
<reference evidence="2 3" key="1">
    <citation type="journal article" date="2012" name="Environ. Microbiol.">
        <title>Complete genome of Candidatus Chloracidobacterium thermophilum, a chlorophyll-based photoheterotroph belonging to the phylum Acidobacteria.</title>
        <authorList>
            <person name="Garcia Costas A.M."/>
            <person name="Liu Z."/>
            <person name="Tomsho L.P."/>
            <person name="Schuster S.C."/>
            <person name="Ward D.M."/>
            <person name="Bryant D.A."/>
        </authorList>
    </citation>
    <scope>NUCLEOTIDE SEQUENCE [LARGE SCALE GENOMIC DNA]</scope>
    <source>
        <strain evidence="2 3">B</strain>
    </source>
</reference>
<dbReference type="KEGG" id="ctm:Cabther_A0223"/>
<keyword evidence="3" id="KW-1185">Reference proteome</keyword>
<feature type="transmembrane region" description="Helical" evidence="1">
    <location>
        <begin position="17"/>
        <end position="36"/>
    </location>
</feature>
<accession>G2LHT5</accession>